<feature type="region of interest" description="Disordered" evidence="1">
    <location>
        <begin position="1"/>
        <end position="29"/>
    </location>
</feature>
<evidence type="ECO:0000256" key="1">
    <source>
        <dbReference type="SAM" id="MobiDB-lite"/>
    </source>
</evidence>
<dbReference type="EMBL" id="CAUOFW020005414">
    <property type="protein sequence ID" value="CAK9170018.1"/>
    <property type="molecule type" value="Genomic_DNA"/>
</dbReference>
<evidence type="ECO:0000259" key="2">
    <source>
        <dbReference type="Pfam" id="PF07059"/>
    </source>
</evidence>
<name>A0ABC8TKP6_9AQUA</name>
<keyword evidence="4" id="KW-1185">Reference proteome</keyword>
<dbReference type="PANTHER" id="PTHR31558:SF19">
    <property type="entry name" value="PROTEIN ENHANCED DISEASE RESISTANCE 2 C-TERMINAL DOMAIN-CONTAINING PROTEIN"/>
    <property type="match status" value="1"/>
</dbReference>
<feature type="compositionally biased region" description="Basic residues" evidence="1">
    <location>
        <begin position="16"/>
        <end position="29"/>
    </location>
</feature>
<accession>A0ABC8TKP6</accession>
<dbReference type="InterPro" id="IPR009769">
    <property type="entry name" value="EDR2_C"/>
</dbReference>
<sequence>MGACGSKPRGCVGGRSKSRKRSRIVRRERKIHVRSRKLNKVNSSASNDRSYCNPTFQGNVESWFDPATLIESDSDDDFYSIRDDISENGSVSGSLSTIVSPRHSDHITCNGSVPSLPKPGELPCGNSESVQEVDSQVKSGYPENEVKVSGTAVEISTKSMGESSRGNETGMLHNCGLLHNTCLPCLACTAPSSEKRKSISSSTSTTKKKLSLKLSFKWREEQANPTLLSPKALLQRPAAGSQVPYCSIEKKMSDCWSAIVPSTFKVRGQNYLRDKKKDLAPNYAAFSPFGVDVFVSPRKIVHIARFVELPAIDSSGKVPPILVVNLQIPLYPAKIFQNEYDGEGMSYVLYFKLSENYSEDMPLHFQENLRKLIDDEVERVKGFPVDTIAPVRERLKILGRLANVEDIHLSAPERKLLNSYNEKPVLTRPQHEFYLGENYIEIDLDMHRFSYISRKGFEAFQDRLKFCILDFGLTIQGNKTEDLPENILCCIRLKEIDHRNYPQLGF</sequence>
<dbReference type="Proteomes" id="UP001642360">
    <property type="component" value="Unassembled WGS sequence"/>
</dbReference>
<reference evidence="3 4" key="1">
    <citation type="submission" date="2024-02" db="EMBL/GenBank/DDBJ databases">
        <authorList>
            <person name="Vignale AGUSTIN F."/>
            <person name="Sosa J E."/>
            <person name="Modenutti C."/>
        </authorList>
    </citation>
    <scope>NUCLEOTIDE SEQUENCE [LARGE SCALE GENOMIC DNA]</scope>
</reference>
<evidence type="ECO:0000313" key="3">
    <source>
        <dbReference type="EMBL" id="CAK9170018.1"/>
    </source>
</evidence>
<evidence type="ECO:0000313" key="4">
    <source>
        <dbReference type="Proteomes" id="UP001642360"/>
    </source>
</evidence>
<dbReference type="PANTHER" id="PTHR31558">
    <property type="entry name" value="CW14 PROTEIN"/>
    <property type="match status" value="1"/>
</dbReference>
<protein>
    <recommendedName>
        <fullName evidence="2">Protein ENHANCED DISEASE RESISTANCE 2 C-terminal domain-containing protein</fullName>
    </recommendedName>
</protein>
<feature type="domain" description="Protein ENHANCED DISEASE RESISTANCE 2 C-terminal" evidence="2">
    <location>
        <begin position="256"/>
        <end position="497"/>
    </location>
</feature>
<dbReference type="Pfam" id="PF07059">
    <property type="entry name" value="EDR2_C"/>
    <property type="match status" value="1"/>
</dbReference>
<dbReference type="AlphaFoldDB" id="A0ABC8TKP6"/>
<proteinExistence type="predicted"/>
<organism evidence="3 4">
    <name type="scientific">Ilex paraguariensis</name>
    <name type="common">yerba mate</name>
    <dbReference type="NCBI Taxonomy" id="185542"/>
    <lineage>
        <taxon>Eukaryota</taxon>
        <taxon>Viridiplantae</taxon>
        <taxon>Streptophyta</taxon>
        <taxon>Embryophyta</taxon>
        <taxon>Tracheophyta</taxon>
        <taxon>Spermatophyta</taxon>
        <taxon>Magnoliopsida</taxon>
        <taxon>eudicotyledons</taxon>
        <taxon>Gunneridae</taxon>
        <taxon>Pentapetalae</taxon>
        <taxon>asterids</taxon>
        <taxon>campanulids</taxon>
        <taxon>Aquifoliales</taxon>
        <taxon>Aquifoliaceae</taxon>
        <taxon>Ilex</taxon>
    </lineage>
</organism>
<gene>
    <name evidence="3" type="ORF">ILEXP_LOCUS39505</name>
</gene>
<comment type="caution">
    <text evidence="3">The sequence shown here is derived from an EMBL/GenBank/DDBJ whole genome shotgun (WGS) entry which is preliminary data.</text>
</comment>